<evidence type="ECO:0008006" key="3">
    <source>
        <dbReference type="Google" id="ProtNLM"/>
    </source>
</evidence>
<comment type="caution">
    <text evidence="1">The sequence shown here is derived from an EMBL/GenBank/DDBJ whole genome shotgun (WGS) entry which is preliminary data.</text>
</comment>
<proteinExistence type="predicted"/>
<organism evidence="1 2">
    <name type="scientific">Pseudoalteromonas rubra</name>
    <dbReference type="NCBI Taxonomy" id="43658"/>
    <lineage>
        <taxon>Bacteria</taxon>
        <taxon>Pseudomonadati</taxon>
        <taxon>Pseudomonadota</taxon>
        <taxon>Gammaproteobacteria</taxon>
        <taxon>Alteromonadales</taxon>
        <taxon>Pseudoalteromonadaceae</taxon>
        <taxon>Pseudoalteromonas</taxon>
    </lineage>
</organism>
<protein>
    <recommendedName>
        <fullName evidence="3">Lipoprotein</fullName>
    </recommendedName>
</protein>
<keyword evidence="2" id="KW-1185">Reference proteome</keyword>
<dbReference type="PATRIC" id="fig|43658.5.peg.5085"/>
<accession>A0A0F4Q743</accession>
<dbReference type="Proteomes" id="UP000033452">
    <property type="component" value="Unassembled WGS sequence"/>
</dbReference>
<sequence length="94" mass="10945">MWRVIIILMLLSGCSAKPIDGCNFDLNHWEKTSSIPKVLSSNYKTDIDSWYKNQDGDLFYCKRFISNNVCGHEFEMHFKQANGSYQPDEVICMQ</sequence>
<gene>
    <name evidence="1" type="ORF">TW77_23880</name>
</gene>
<name>A0A0F4Q743_9GAMM</name>
<evidence type="ECO:0000313" key="2">
    <source>
        <dbReference type="Proteomes" id="UP000033452"/>
    </source>
</evidence>
<dbReference type="EMBL" id="JXYA01000122">
    <property type="protein sequence ID" value="KJZ03506.1"/>
    <property type="molecule type" value="Genomic_DNA"/>
</dbReference>
<dbReference type="AlphaFoldDB" id="A0A0F4Q743"/>
<evidence type="ECO:0000313" key="1">
    <source>
        <dbReference type="EMBL" id="KJZ03506.1"/>
    </source>
</evidence>
<reference evidence="1 2" key="1">
    <citation type="journal article" date="2015" name="BMC Genomics">
        <title>Genome mining reveals unlocked bioactive potential of marine Gram-negative bacteria.</title>
        <authorList>
            <person name="Machado H."/>
            <person name="Sonnenschein E.C."/>
            <person name="Melchiorsen J."/>
            <person name="Gram L."/>
        </authorList>
    </citation>
    <scope>NUCLEOTIDE SEQUENCE [LARGE SCALE GENOMIC DNA]</scope>
    <source>
        <strain evidence="1 2">S2471</strain>
    </source>
</reference>